<dbReference type="Proteomes" id="UP000239239">
    <property type="component" value="Unassembled WGS sequence"/>
</dbReference>
<evidence type="ECO:0000313" key="2">
    <source>
        <dbReference type="Proteomes" id="UP000239239"/>
    </source>
</evidence>
<proteinExistence type="predicted"/>
<accession>A0A2S6EWW4</accession>
<gene>
    <name evidence="1" type="ORF">C3928_11300</name>
</gene>
<reference evidence="1 2" key="1">
    <citation type="submission" date="2018-02" db="EMBL/GenBank/DDBJ databases">
        <title>Draft genome sequences of four Legionella pneumophila clinical strains isolated in Ontario.</title>
        <authorList>
            <person name="Fortuna A."/>
            <person name="Ramnarine R."/>
            <person name="Li A."/>
            <person name="Frantz C."/>
            <person name="Mallo G."/>
        </authorList>
    </citation>
    <scope>NUCLEOTIDE SEQUENCE [LARGE SCALE GENOMIC DNA]</scope>
    <source>
        <strain evidence="1 2">LG61</strain>
    </source>
</reference>
<comment type="caution">
    <text evidence="1">The sequence shown here is derived from an EMBL/GenBank/DDBJ whole genome shotgun (WGS) entry which is preliminary data.</text>
</comment>
<protein>
    <submittedName>
        <fullName evidence="1">Purine NTPase</fullName>
    </submittedName>
</protein>
<dbReference type="OrthoDB" id="5631848at2"/>
<dbReference type="RefSeq" id="WP_027227259.1">
    <property type="nucleotide sequence ID" value="NZ_CP017601.1"/>
</dbReference>
<sequence length="590" mass="67729">MKSKEERFNEWRQEKAKAEQAYIKTVPLVEEYIKSFDTLAQLRHDVANPDSEKIKKMDAHKRRTLGVLLYAKLKLDEVLEKIPDSDSQEKDLLVELNNTVSKVYDNPKSDAKNRVKVLIETTEHLLDMENHSDPQLAKELCADLYALLCIAKRSLNKNAILAGWFIDVEEINQKLNELLEKTEAKVESLDKILSEKPSESSDARKEDKTIQEYFNERFTEILSKDEEQRTKLDKLKVSLKEVTAGLSNIVVLRKEKAEISEKIKKIEALLKAVEENDRKVTGRQYFLDLLDSHKEHFNALMSTDGGELKKQLAGKIEQLKNPDFYQTVSSTLLWGASWATSLGAVIYRQVTPQAVQDTVATYVPSTQDSEAKALLKELARQQLMELKKQLGIKSDELVQGYRQISGDSPELEKLIMNATSDHLEQIATATKETNKVLDEYDQIEIKLKDNVEKLKGNQIVRRQLSDFIEKNDTWVVKLSNWLAENIHEIFKSDTARMIDKARKAQQKLGEFERQYQTEIETEKAKIENNDSLSSEMKVFLKNQFDETKKTGGMEQKPQKNLSKETLHKVLVSLLPEHEEISSGVIFSPFN</sequence>
<dbReference type="EMBL" id="PQWY01000016">
    <property type="protein sequence ID" value="PPK29655.1"/>
    <property type="molecule type" value="Genomic_DNA"/>
</dbReference>
<name>A0A2S6EWW4_LEGPN</name>
<dbReference type="AlphaFoldDB" id="A0A2S6EWW4"/>
<evidence type="ECO:0000313" key="1">
    <source>
        <dbReference type="EMBL" id="PPK29655.1"/>
    </source>
</evidence>
<organism evidence="1 2">
    <name type="scientific">Legionella pneumophila</name>
    <dbReference type="NCBI Taxonomy" id="446"/>
    <lineage>
        <taxon>Bacteria</taxon>
        <taxon>Pseudomonadati</taxon>
        <taxon>Pseudomonadota</taxon>
        <taxon>Gammaproteobacteria</taxon>
        <taxon>Legionellales</taxon>
        <taxon>Legionellaceae</taxon>
        <taxon>Legionella</taxon>
    </lineage>
</organism>